<dbReference type="Pfam" id="PF07730">
    <property type="entry name" value="HisKA_3"/>
    <property type="match status" value="1"/>
</dbReference>
<dbReference type="PANTHER" id="PTHR24421">
    <property type="entry name" value="NITRATE/NITRITE SENSOR PROTEIN NARX-RELATED"/>
    <property type="match status" value="1"/>
</dbReference>
<dbReference type="CDD" id="cd00130">
    <property type="entry name" value="PAS"/>
    <property type="match status" value="1"/>
</dbReference>
<dbReference type="Proteomes" id="UP000620596">
    <property type="component" value="Unassembled WGS sequence"/>
</dbReference>
<evidence type="ECO:0000256" key="1">
    <source>
        <dbReference type="ARBA" id="ARBA00022679"/>
    </source>
</evidence>
<dbReference type="InterPro" id="IPR011712">
    <property type="entry name" value="Sig_transdc_His_kin_sub3_dim/P"/>
</dbReference>
<dbReference type="Gene3D" id="3.30.450.20">
    <property type="entry name" value="PAS domain"/>
    <property type="match status" value="1"/>
</dbReference>
<dbReference type="GO" id="GO:0016020">
    <property type="term" value="C:membrane"/>
    <property type="evidence" value="ECO:0007669"/>
    <property type="project" value="InterPro"/>
</dbReference>
<evidence type="ECO:0000313" key="6">
    <source>
        <dbReference type="EMBL" id="GGB09972.1"/>
    </source>
</evidence>
<keyword evidence="3" id="KW-0902">Two-component regulatory system</keyword>
<dbReference type="PROSITE" id="PS50113">
    <property type="entry name" value="PAC"/>
    <property type="match status" value="1"/>
</dbReference>
<name>A0A916SRG6_9BURK</name>
<reference evidence="6" key="2">
    <citation type="submission" date="2020-09" db="EMBL/GenBank/DDBJ databases">
        <authorList>
            <person name="Sun Q."/>
            <person name="Zhou Y."/>
        </authorList>
    </citation>
    <scope>NUCLEOTIDE SEQUENCE</scope>
    <source>
        <strain evidence="6">CGMCC 1.15322</strain>
    </source>
</reference>
<proteinExistence type="predicted"/>
<dbReference type="SMART" id="SM00091">
    <property type="entry name" value="PAS"/>
    <property type="match status" value="1"/>
</dbReference>
<dbReference type="GO" id="GO:0000155">
    <property type="term" value="F:phosphorelay sensor kinase activity"/>
    <property type="evidence" value="ECO:0007669"/>
    <property type="project" value="InterPro"/>
</dbReference>
<feature type="domain" description="PAS" evidence="4">
    <location>
        <begin position="28"/>
        <end position="80"/>
    </location>
</feature>
<dbReference type="NCBIfam" id="TIGR00229">
    <property type="entry name" value="sensory_box"/>
    <property type="match status" value="1"/>
</dbReference>
<dbReference type="InterPro" id="IPR000014">
    <property type="entry name" value="PAS"/>
</dbReference>
<accession>A0A916SRG6</accession>
<dbReference type="PROSITE" id="PS50112">
    <property type="entry name" value="PAS"/>
    <property type="match status" value="1"/>
</dbReference>
<dbReference type="EMBL" id="BMIG01000015">
    <property type="protein sequence ID" value="GGB09972.1"/>
    <property type="molecule type" value="Genomic_DNA"/>
</dbReference>
<dbReference type="InterPro" id="IPR013767">
    <property type="entry name" value="PAS_fold"/>
</dbReference>
<evidence type="ECO:0000313" key="7">
    <source>
        <dbReference type="Proteomes" id="UP000620596"/>
    </source>
</evidence>
<dbReference type="AlphaFoldDB" id="A0A916SRG6"/>
<comment type="caution">
    <text evidence="6">The sequence shown here is derived from an EMBL/GenBank/DDBJ whole genome shotgun (WGS) entry which is preliminary data.</text>
</comment>
<feature type="domain" description="PAC" evidence="5">
    <location>
        <begin position="106"/>
        <end position="158"/>
    </location>
</feature>
<dbReference type="InterPro" id="IPR035965">
    <property type="entry name" value="PAS-like_dom_sf"/>
</dbReference>
<dbReference type="Gene3D" id="3.30.565.10">
    <property type="entry name" value="Histidine kinase-like ATPase, C-terminal domain"/>
    <property type="match status" value="1"/>
</dbReference>
<keyword evidence="2" id="KW-0418">Kinase</keyword>
<evidence type="ECO:0000256" key="2">
    <source>
        <dbReference type="ARBA" id="ARBA00022777"/>
    </source>
</evidence>
<keyword evidence="1" id="KW-0808">Transferase</keyword>
<dbReference type="RefSeq" id="WP_188709671.1">
    <property type="nucleotide sequence ID" value="NZ_BMIG01000015.1"/>
</dbReference>
<dbReference type="InterPro" id="IPR050482">
    <property type="entry name" value="Sensor_HK_TwoCompSys"/>
</dbReference>
<evidence type="ECO:0000259" key="4">
    <source>
        <dbReference type="PROSITE" id="PS50112"/>
    </source>
</evidence>
<evidence type="ECO:0008006" key="8">
    <source>
        <dbReference type="Google" id="ProtNLM"/>
    </source>
</evidence>
<dbReference type="SUPFAM" id="SSF55874">
    <property type="entry name" value="ATPase domain of HSP90 chaperone/DNA topoisomerase II/histidine kinase"/>
    <property type="match status" value="1"/>
</dbReference>
<dbReference type="Gene3D" id="1.20.5.1930">
    <property type="match status" value="1"/>
</dbReference>
<keyword evidence="7" id="KW-1185">Reference proteome</keyword>
<dbReference type="GO" id="GO:0046983">
    <property type="term" value="F:protein dimerization activity"/>
    <property type="evidence" value="ECO:0007669"/>
    <property type="project" value="InterPro"/>
</dbReference>
<evidence type="ECO:0000259" key="5">
    <source>
        <dbReference type="PROSITE" id="PS50113"/>
    </source>
</evidence>
<protein>
    <recommendedName>
        <fullName evidence="8">Histidine kinase</fullName>
    </recommendedName>
</protein>
<sequence length="416" mass="45633">MFSALRQHPAPPASPTAGYLPGADQPIWRDKLSQLLESTGEGIFGIDMAGCCTFINRAGAELLGFAPSEVLGKNMHELAHHSHADGAHYPEHLCPIFNAFRMALPCRIDTELFWRRDGSAFAVEYSSYPIVDGGVVQGAVVTFVDISARKRAEEALRQANDVLEQRVSERTQALAGALQQLRELSAYTHTVREEERTRIAREVHDELGSLLVALKMDVGWLDKRLDDLGSSIYVSEQQQREPVQAQAMRGVMRGKCQNMGRLIEAAVDNVGRIITDLRPSILDHQGLWAALDWQAHEFVQSAELTLDWQMDVEQAEPLPEPSAMAIFRIFQEMLSNVGRHAQASHLAITILATAGEISLSVQDNGKGAAASAFEAGDAYGVMGMRERARHLGGSLEITSQIGLGATSHLRIQLPKP</sequence>
<dbReference type="CDD" id="cd16917">
    <property type="entry name" value="HATPase_UhpB-NarQ-NarX-like"/>
    <property type="match status" value="1"/>
</dbReference>
<dbReference type="InterPro" id="IPR003594">
    <property type="entry name" value="HATPase_dom"/>
</dbReference>
<dbReference type="InterPro" id="IPR000700">
    <property type="entry name" value="PAS-assoc_C"/>
</dbReference>
<dbReference type="GO" id="GO:0006355">
    <property type="term" value="P:regulation of DNA-templated transcription"/>
    <property type="evidence" value="ECO:0007669"/>
    <property type="project" value="InterPro"/>
</dbReference>
<dbReference type="Pfam" id="PF02518">
    <property type="entry name" value="HATPase_c"/>
    <property type="match status" value="1"/>
</dbReference>
<gene>
    <name evidence="6" type="ORF">GCM10011496_33620</name>
</gene>
<evidence type="ECO:0000256" key="3">
    <source>
        <dbReference type="ARBA" id="ARBA00023012"/>
    </source>
</evidence>
<dbReference type="PANTHER" id="PTHR24421:SF59">
    <property type="entry name" value="OXYGEN SENSOR HISTIDINE KINASE NREB"/>
    <property type="match status" value="1"/>
</dbReference>
<dbReference type="Pfam" id="PF00989">
    <property type="entry name" value="PAS"/>
    <property type="match status" value="1"/>
</dbReference>
<reference evidence="6" key="1">
    <citation type="journal article" date="2014" name="Int. J. Syst. Evol. Microbiol.">
        <title>Complete genome sequence of Corynebacterium casei LMG S-19264T (=DSM 44701T), isolated from a smear-ripened cheese.</title>
        <authorList>
            <consortium name="US DOE Joint Genome Institute (JGI-PGF)"/>
            <person name="Walter F."/>
            <person name="Albersmeier A."/>
            <person name="Kalinowski J."/>
            <person name="Ruckert C."/>
        </authorList>
    </citation>
    <scope>NUCLEOTIDE SEQUENCE</scope>
    <source>
        <strain evidence="6">CGMCC 1.15322</strain>
    </source>
</reference>
<dbReference type="InterPro" id="IPR036890">
    <property type="entry name" value="HATPase_C_sf"/>
</dbReference>
<dbReference type="SUPFAM" id="SSF55785">
    <property type="entry name" value="PYP-like sensor domain (PAS domain)"/>
    <property type="match status" value="1"/>
</dbReference>
<organism evidence="6 7">
    <name type="scientific">Polaromonas eurypsychrophila</name>
    <dbReference type="NCBI Taxonomy" id="1614635"/>
    <lineage>
        <taxon>Bacteria</taxon>
        <taxon>Pseudomonadati</taxon>
        <taxon>Pseudomonadota</taxon>
        <taxon>Betaproteobacteria</taxon>
        <taxon>Burkholderiales</taxon>
        <taxon>Comamonadaceae</taxon>
        <taxon>Polaromonas</taxon>
    </lineage>
</organism>